<name>A0A915KPI0_ROMCU</name>
<protein>
    <recommendedName>
        <fullName evidence="5">ethanolamine kinase</fullName>
        <ecNumber evidence="5">2.7.1.82</ecNumber>
    </recommendedName>
</protein>
<dbReference type="SUPFAM" id="SSF56112">
    <property type="entry name" value="Protein kinase-like (PK-like)"/>
    <property type="match status" value="1"/>
</dbReference>
<dbReference type="GO" id="GO:0006646">
    <property type="term" value="P:phosphatidylethanolamine biosynthetic process"/>
    <property type="evidence" value="ECO:0007669"/>
    <property type="project" value="TreeGrafter"/>
</dbReference>
<dbReference type="GO" id="GO:0004305">
    <property type="term" value="F:ethanolamine kinase activity"/>
    <property type="evidence" value="ECO:0007669"/>
    <property type="project" value="UniProtKB-EC"/>
</dbReference>
<dbReference type="InterPro" id="IPR011009">
    <property type="entry name" value="Kinase-like_dom_sf"/>
</dbReference>
<dbReference type="Gene3D" id="3.30.200.20">
    <property type="entry name" value="Phosphorylase Kinase, domain 1"/>
    <property type="match status" value="1"/>
</dbReference>
<dbReference type="Proteomes" id="UP000887565">
    <property type="component" value="Unplaced"/>
</dbReference>
<comment type="similarity">
    <text evidence="4">Belongs to the choline/ethanolamine kinase family.</text>
</comment>
<sequence>MSIISFWANNDDPKKDRIVFRIYGAKTELIIDRKCEQLCMNIAFRNDLSPPLYCTFDNGIVYGFVPGRVIDTKGVRDITISRLIARKLAKFHSIKISQYIENKMLDFHIPVFFRLIRRFLAAWKDRFGDPSSQNKFVGTFVSKADIELEVVFIEAAFERLKSPVVFCHNDLLLNNIIYNNNEIGFIDFEYAGPNFQSFDIANHFAEFAGFASILGNLGDCSQIDFNYLE</sequence>
<reference evidence="7" key="1">
    <citation type="submission" date="2022-11" db="UniProtKB">
        <authorList>
            <consortium name="WormBaseParasite"/>
        </authorList>
    </citation>
    <scope>IDENTIFICATION</scope>
</reference>
<keyword evidence="1" id="KW-0444">Lipid biosynthesis</keyword>
<dbReference type="AlphaFoldDB" id="A0A915KPI0"/>
<dbReference type="PANTHER" id="PTHR22603:SF66">
    <property type="entry name" value="ETHANOLAMINE KINASE"/>
    <property type="match status" value="1"/>
</dbReference>
<evidence type="ECO:0000256" key="2">
    <source>
        <dbReference type="ARBA" id="ARBA00023264"/>
    </source>
</evidence>
<proteinExistence type="inferred from homology"/>
<dbReference type="EC" id="2.7.1.82" evidence="5"/>
<evidence type="ECO:0000256" key="4">
    <source>
        <dbReference type="ARBA" id="ARBA00038211"/>
    </source>
</evidence>
<evidence type="ECO:0000313" key="6">
    <source>
        <dbReference type="Proteomes" id="UP000887565"/>
    </source>
</evidence>
<dbReference type="Pfam" id="PF01633">
    <property type="entry name" value="Choline_kinase"/>
    <property type="match status" value="1"/>
</dbReference>
<keyword evidence="6" id="KW-1185">Reference proteome</keyword>
<dbReference type="WBParaSite" id="nRc.2.0.1.t39955-RA">
    <property type="protein sequence ID" value="nRc.2.0.1.t39955-RA"/>
    <property type="gene ID" value="nRc.2.0.1.g39955"/>
</dbReference>
<keyword evidence="2" id="KW-1208">Phospholipid metabolism</keyword>
<organism evidence="6 7">
    <name type="scientific">Romanomermis culicivorax</name>
    <name type="common">Nematode worm</name>
    <dbReference type="NCBI Taxonomy" id="13658"/>
    <lineage>
        <taxon>Eukaryota</taxon>
        <taxon>Metazoa</taxon>
        <taxon>Ecdysozoa</taxon>
        <taxon>Nematoda</taxon>
        <taxon>Enoplea</taxon>
        <taxon>Dorylaimia</taxon>
        <taxon>Mermithida</taxon>
        <taxon>Mermithoidea</taxon>
        <taxon>Mermithidae</taxon>
        <taxon>Romanomermis</taxon>
    </lineage>
</organism>
<dbReference type="OMA" id="FENGCAY"/>
<accession>A0A915KPI0</accession>
<keyword evidence="1" id="KW-0443">Lipid metabolism</keyword>
<evidence type="ECO:0000256" key="5">
    <source>
        <dbReference type="ARBA" id="ARBA00038874"/>
    </source>
</evidence>
<evidence type="ECO:0000256" key="3">
    <source>
        <dbReference type="ARBA" id="ARBA00037883"/>
    </source>
</evidence>
<dbReference type="Gene3D" id="3.90.1200.10">
    <property type="match status" value="1"/>
</dbReference>
<keyword evidence="1" id="KW-0594">Phospholipid biosynthesis</keyword>
<dbReference type="GO" id="GO:0005737">
    <property type="term" value="C:cytoplasm"/>
    <property type="evidence" value="ECO:0007669"/>
    <property type="project" value="TreeGrafter"/>
</dbReference>
<comment type="pathway">
    <text evidence="3">Phospholipid metabolism; phosphatidylethanolamine biosynthesis; phosphatidylethanolamine from ethanolamine: step 1/3.</text>
</comment>
<dbReference type="PANTHER" id="PTHR22603">
    <property type="entry name" value="CHOLINE/ETHANOALAMINE KINASE"/>
    <property type="match status" value="1"/>
</dbReference>
<evidence type="ECO:0000313" key="7">
    <source>
        <dbReference type="WBParaSite" id="nRc.2.0.1.t39955-RA"/>
    </source>
</evidence>
<evidence type="ECO:0000256" key="1">
    <source>
        <dbReference type="ARBA" id="ARBA00023209"/>
    </source>
</evidence>